<protein>
    <recommendedName>
        <fullName evidence="2">Band 7 domain-containing protein</fullName>
    </recommendedName>
</protein>
<sequence length="299" mass="32300">MSGLFVSAIVVFVVGLAVLVACIGARNRIGRLVGVSTMTLGVIMVVAGSVTQVQAKSVGVQVSFGKPIHEFAPGLHWKRPWSRVVQMDGSTQIDDHLGDQRTEIRLGNQATGYVQNALRWKIRPEAAGELYADYRGFDNIGPGLVNQELAAALNYAFSDYDPLSQAKAASGDTTTPKISNDQVADAVKARLVARIGDRIVIESVIIPKVDYDEATQQRINQLQQEIGNTRIAQQREQTAEADARANAKIAASVSKDPNVLVSKCLDQQREMIEKGQAIPVGGLGCWPQSGQTPVIVQQR</sequence>
<organism evidence="3 4">
    <name type="scientific">Microlunatus antarcticus</name>
    <dbReference type="NCBI Taxonomy" id="53388"/>
    <lineage>
        <taxon>Bacteria</taxon>
        <taxon>Bacillati</taxon>
        <taxon>Actinomycetota</taxon>
        <taxon>Actinomycetes</taxon>
        <taxon>Propionibacteriales</taxon>
        <taxon>Propionibacteriaceae</taxon>
        <taxon>Microlunatus</taxon>
    </lineage>
</organism>
<keyword evidence="4" id="KW-1185">Reference proteome</keyword>
<dbReference type="InterPro" id="IPR001107">
    <property type="entry name" value="Band_7"/>
</dbReference>
<dbReference type="PANTHER" id="PTHR42911">
    <property type="entry name" value="MODULATOR OF FTSH PROTEASE HFLC"/>
    <property type="match status" value="1"/>
</dbReference>
<feature type="domain" description="Band 7" evidence="2">
    <location>
        <begin position="52"/>
        <end position="243"/>
    </location>
</feature>
<dbReference type="EMBL" id="JACHZG010000001">
    <property type="protein sequence ID" value="MBB3325278.1"/>
    <property type="molecule type" value="Genomic_DNA"/>
</dbReference>
<dbReference type="RefSeq" id="WP_183336050.1">
    <property type="nucleotide sequence ID" value="NZ_JACHZG010000001.1"/>
</dbReference>
<evidence type="ECO:0000256" key="1">
    <source>
        <dbReference type="SAM" id="Phobius"/>
    </source>
</evidence>
<gene>
    <name evidence="3" type="ORF">FHX39_000222</name>
</gene>
<reference evidence="3 4" key="1">
    <citation type="submission" date="2020-08" db="EMBL/GenBank/DDBJ databases">
        <title>Sequencing the genomes of 1000 actinobacteria strains.</title>
        <authorList>
            <person name="Klenk H.-P."/>
        </authorList>
    </citation>
    <scope>NUCLEOTIDE SEQUENCE [LARGE SCALE GENOMIC DNA]</scope>
    <source>
        <strain evidence="3 4">DSM 11053</strain>
    </source>
</reference>
<comment type="caution">
    <text evidence="3">The sequence shown here is derived from an EMBL/GenBank/DDBJ whole genome shotgun (WGS) entry which is preliminary data.</text>
</comment>
<accession>A0A7W5JSA0</accession>
<keyword evidence="1" id="KW-0812">Transmembrane</keyword>
<evidence type="ECO:0000313" key="3">
    <source>
        <dbReference type="EMBL" id="MBB3325278.1"/>
    </source>
</evidence>
<keyword evidence="1" id="KW-1133">Transmembrane helix</keyword>
<keyword evidence="1" id="KW-0472">Membrane</keyword>
<dbReference type="PANTHER" id="PTHR42911:SF2">
    <property type="entry name" value="PROHIBITIN FAMILY PROTEIN"/>
    <property type="match status" value="1"/>
</dbReference>
<dbReference type="Proteomes" id="UP000565572">
    <property type="component" value="Unassembled WGS sequence"/>
</dbReference>
<name>A0A7W5JSA0_9ACTN</name>
<feature type="transmembrane region" description="Helical" evidence="1">
    <location>
        <begin position="6"/>
        <end position="25"/>
    </location>
</feature>
<proteinExistence type="predicted"/>
<evidence type="ECO:0000313" key="4">
    <source>
        <dbReference type="Proteomes" id="UP000565572"/>
    </source>
</evidence>
<evidence type="ECO:0000259" key="2">
    <source>
        <dbReference type="Pfam" id="PF01145"/>
    </source>
</evidence>
<dbReference type="Pfam" id="PF01145">
    <property type="entry name" value="Band_7"/>
    <property type="match status" value="1"/>
</dbReference>
<dbReference type="AlphaFoldDB" id="A0A7W5JSA0"/>
<feature type="transmembrane region" description="Helical" evidence="1">
    <location>
        <begin position="32"/>
        <end position="50"/>
    </location>
</feature>